<organism evidence="8 9">
    <name type="scientific">Chiayiivirga flava</name>
    <dbReference type="NCBI Taxonomy" id="659595"/>
    <lineage>
        <taxon>Bacteria</taxon>
        <taxon>Pseudomonadati</taxon>
        <taxon>Pseudomonadota</taxon>
        <taxon>Gammaproteobacteria</taxon>
        <taxon>Lysobacterales</taxon>
        <taxon>Lysobacteraceae</taxon>
        <taxon>Chiayiivirga</taxon>
    </lineage>
</organism>
<evidence type="ECO:0000259" key="6">
    <source>
        <dbReference type="Pfam" id="PF00877"/>
    </source>
</evidence>
<keyword evidence="4" id="KW-0788">Thiol protease</keyword>
<feature type="domain" description="SH3b1" evidence="7">
    <location>
        <begin position="155"/>
        <end position="203"/>
    </location>
</feature>
<evidence type="ECO:0000259" key="7">
    <source>
        <dbReference type="Pfam" id="PF12913"/>
    </source>
</evidence>
<keyword evidence="9" id="KW-1185">Reference proteome</keyword>
<dbReference type="InterPro" id="IPR000064">
    <property type="entry name" value="NLP_P60_dom"/>
</dbReference>
<dbReference type="Proteomes" id="UP000521199">
    <property type="component" value="Unassembled WGS sequence"/>
</dbReference>
<accession>A0A7W8D6F2</accession>
<feature type="domain" description="NlpC/P60" evidence="6">
    <location>
        <begin position="322"/>
        <end position="404"/>
    </location>
</feature>
<dbReference type="Pfam" id="PF00877">
    <property type="entry name" value="NLPC_P60"/>
    <property type="match status" value="1"/>
</dbReference>
<proteinExistence type="inferred from homology"/>
<keyword evidence="5" id="KW-0732">Signal</keyword>
<dbReference type="Pfam" id="PF12913">
    <property type="entry name" value="SH3_6"/>
    <property type="match status" value="1"/>
</dbReference>
<dbReference type="PROSITE" id="PS51257">
    <property type="entry name" value="PROKAR_LIPOPROTEIN"/>
    <property type="match status" value="1"/>
</dbReference>
<dbReference type="InterPro" id="IPR039439">
    <property type="entry name" value="SH3b1_dom"/>
</dbReference>
<evidence type="ECO:0000256" key="1">
    <source>
        <dbReference type="ARBA" id="ARBA00007074"/>
    </source>
</evidence>
<comment type="caution">
    <text evidence="8">The sequence shown here is derived from an EMBL/GenBank/DDBJ whole genome shotgun (WGS) entry which is preliminary data.</text>
</comment>
<dbReference type="GO" id="GO:0008234">
    <property type="term" value="F:cysteine-type peptidase activity"/>
    <property type="evidence" value="ECO:0007669"/>
    <property type="project" value="UniProtKB-KW"/>
</dbReference>
<dbReference type="Gene3D" id="3.90.1720.10">
    <property type="entry name" value="endopeptidase domain like (from Nostoc punctiforme)"/>
    <property type="match status" value="1"/>
</dbReference>
<evidence type="ECO:0000313" key="9">
    <source>
        <dbReference type="Proteomes" id="UP000521199"/>
    </source>
</evidence>
<evidence type="ECO:0000313" key="8">
    <source>
        <dbReference type="EMBL" id="MBB5208765.1"/>
    </source>
</evidence>
<evidence type="ECO:0000256" key="4">
    <source>
        <dbReference type="ARBA" id="ARBA00022807"/>
    </source>
</evidence>
<feature type="signal peptide" evidence="5">
    <location>
        <begin position="1"/>
        <end position="18"/>
    </location>
</feature>
<sequence>MRLLLLLMAVFVGGCATRPVPVPPSATTASLVGVRAEQLDPAYWIARQDDAQRRRMTAAAIAAQNARMVADDPAVHDLAAVPATLPRADIEAAIRALSAPPTRALFDGDGNPVPQATLDALADDLALETIGANVAPAFALVTQRADLRTFPATLRVFSTPGDTDIDRFQESALFPGTPVAVLHRSRDGAWSFVASALYRAWIESRFLASGERATVLDYATREPHVVVTGATARTVFTREQPQVSDLQLDMGVRVPLRADWPADVPVNGQHPLSSYVIELPIRGADGALALVPALLPKTADVATDYLPYTEANLLRQGFKFLGERYGWGHADGTRDCSGFVSEVYRAVGLVLPRNTGDQARSPALDRIVFEPNTSHARRLAVVRGLDVGDLVYIPGHVMMVIGRENDSTFVIHDVTGVSVRGADGAATRVPLNAVSVTPLESLLAGDGTPLVDRITAIQRVRAPTPP</sequence>
<dbReference type="InterPro" id="IPR038765">
    <property type="entry name" value="Papain-like_cys_pep_sf"/>
</dbReference>
<name>A0A7W8D6F2_9GAMM</name>
<gene>
    <name evidence="8" type="ORF">HNQ52_002315</name>
</gene>
<dbReference type="PIRSF" id="PIRSF019015">
    <property type="entry name" value="P60_peptidase_YkfC"/>
    <property type="match status" value="1"/>
</dbReference>
<comment type="similarity">
    <text evidence="1">Belongs to the peptidase C40 family.</text>
</comment>
<dbReference type="SUPFAM" id="SSF54001">
    <property type="entry name" value="Cysteine proteinases"/>
    <property type="match status" value="1"/>
</dbReference>
<keyword evidence="3 8" id="KW-0378">Hydrolase</keyword>
<keyword evidence="2" id="KW-0645">Protease</keyword>
<dbReference type="InterPro" id="IPR027017">
    <property type="entry name" value="P60_peptidase_YkfC"/>
</dbReference>
<dbReference type="EMBL" id="JACHHP010000004">
    <property type="protein sequence ID" value="MBB5208765.1"/>
    <property type="molecule type" value="Genomic_DNA"/>
</dbReference>
<evidence type="ECO:0000256" key="3">
    <source>
        <dbReference type="ARBA" id="ARBA00022801"/>
    </source>
</evidence>
<dbReference type="AlphaFoldDB" id="A0A7W8D6F2"/>
<feature type="chain" id="PRO_5031166639" evidence="5">
    <location>
        <begin position="19"/>
        <end position="466"/>
    </location>
</feature>
<reference evidence="8 9" key="1">
    <citation type="submission" date="2020-08" db="EMBL/GenBank/DDBJ databases">
        <title>Genomic Encyclopedia of Type Strains, Phase IV (KMG-IV): sequencing the most valuable type-strain genomes for metagenomic binning, comparative biology and taxonomic classification.</title>
        <authorList>
            <person name="Goeker M."/>
        </authorList>
    </citation>
    <scope>NUCLEOTIDE SEQUENCE [LARGE SCALE GENOMIC DNA]</scope>
    <source>
        <strain evidence="8 9">DSM 24163</strain>
    </source>
</reference>
<protein>
    <submittedName>
        <fullName evidence="8">Cell wall-associated NlpC family hydrolase</fullName>
    </submittedName>
</protein>
<evidence type="ECO:0000256" key="5">
    <source>
        <dbReference type="SAM" id="SignalP"/>
    </source>
</evidence>
<evidence type="ECO:0000256" key="2">
    <source>
        <dbReference type="ARBA" id="ARBA00022670"/>
    </source>
</evidence>
<dbReference type="GO" id="GO:0006508">
    <property type="term" value="P:proteolysis"/>
    <property type="evidence" value="ECO:0007669"/>
    <property type="project" value="UniProtKB-KW"/>
</dbReference>